<protein>
    <recommendedName>
        <fullName evidence="1">Immunity MXAN-0049 protein domain-containing protein</fullName>
    </recommendedName>
</protein>
<dbReference type="Proteomes" id="UP000441399">
    <property type="component" value="Unassembled WGS sequence"/>
</dbReference>
<reference evidence="2 3" key="1">
    <citation type="submission" date="2019-11" db="EMBL/GenBank/DDBJ databases">
        <authorList>
            <person name="Holert J."/>
        </authorList>
    </citation>
    <scope>NUCLEOTIDE SEQUENCE [LARGE SCALE GENOMIC DNA]</scope>
    <source>
        <strain evidence="2">SB11_3</strain>
    </source>
</reference>
<proteinExistence type="predicted"/>
<sequence>MNNHINDQYYLVFPEVSYDEKISFVAPTKSTRARSPFQKTMLLSEGPAVYRAKLDEDTGKPPANILHDTLDLVLHASLLSGIAETCIYQGKFFPAIFEDDHKEACENYWLVNLFNKLDCWDRKASDYVENHSGDTPHIHRYSLDEKRLASIKEEERLIFRIGGTDIPNIFIHQTIADALNNQGAEGIRLIKVSDYELGMEF</sequence>
<evidence type="ECO:0000313" key="3">
    <source>
        <dbReference type="Proteomes" id="UP000441399"/>
    </source>
</evidence>
<dbReference type="Pfam" id="PF07791">
    <property type="entry name" value="Imm11"/>
    <property type="match status" value="1"/>
</dbReference>
<evidence type="ECO:0000313" key="2">
    <source>
        <dbReference type="EMBL" id="CAA0125301.1"/>
    </source>
</evidence>
<organism evidence="2 3">
    <name type="scientific">BD1-7 clade bacterium</name>
    <dbReference type="NCBI Taxonomy" id="2029982"/>
    <lineage>
        <taxon>Bacteria</taxon>
        <taxon>Pseudomonadati</taxon>
        <taxon>Pseudomonadota</taxon>
        <taxon>Gammaproteobacteria</taxon>
        <taxon>Cellvibrionales</taxon>
        <taxon>Spongiibacteraceae</taxon>
        <taxon>BD1-7 clade</taxon>
    </lineage>
</organism>
<keyword evidence="3" id="KW-1185">Reference proteome</keyword>
<name>A0A5S9QYI0_9GAMM</name>
<feature type="domain" description="Immunity MXAN-0049 protein" evidence="1">
    <location>
        <begin position="92"/>
        <end position="193"/>
    </location>
</feature>
<gene>
    <name evidence="2" type="ORF">OPDIPICF_03432</name>
</gene>
<dbReference type="OrthoDB" id="5880742at2"/>
<dbReference type="InterPro" id="IPR012433">
    <property type="entry name" value="Imm11"/>
</dbReference>
<evidence type="ECO:0000259" key="1">
    <source>
        <dbReference type="Pfam" id="PF07791"/>
    </source>
</evidence>
<dbReference type="AlphaFoldDB" id="A0A5S9QYI0"/>
<accession>A0A5S9QYI0</accession>
<dbReference type="EMBL" id="CACSIO010000061">
    <property type="protein sequence ID" value="CAA0125301.1"/>
    <property type="molecule type" value="Genomic_DNA"/>
</dbReference>